<dbReference type="AlphaFoldDB" id="A0A7J5TZS7"/>
<dbReference type="InterPro" id="IPR005467">
    <property type="entry name" value="His_kinase_dom"/>
</dbReference>
<dbReference type="PANTHER" id="PTHR24421:SF10">
    <property type="entry name" value="NITRATE_NITRITE SENSOR PROTEIN NARQ"/>
    <property type="match status" value="1"/>
</dbReference>
<evidence type="ECO:0000256" key="7">
    <source>
        <dbReference type="ARBA" id="ARBA00022741"/>
    </source>
</evidence>
<evidence type="ECO:0000256" key="2">
    <source>
        <dbReference type="ARBA" id="ARBA00004141"/>
    </source>
</evidence>
<dbReference type="Pfam" id="PF07730">
    <property type="entry name" value="HisKA_3"/>
    <property type="match status" value="1"/>
</dbReference>
<dbReference type="InterPro" id="IPR003594">
    <property type="entry name" value="HATPase_dom"/>
</dbReference>
<dbReference type="EC" id="2.7.13.3" evidence="3"/>
<dbReference type="InterPro" id="IPR029095">
    <property type="entry name" value="NarX-like_N"/>
</dbReference>
<evidence type="ECO:0000256" key="5">
    <source>
        <dbReference type="ARBA" id="ARBA00022679"/>
    </source>
</evidence>
<proteinExistence type="predicted"/>
<evidence type="ECO:0000313" key="17">
    <source>
        <dbReference type="EMBL" id="KAB7730992.1"/>
    </source>
</evidence>
<comment type="caution">
    <text evidence="17">The sequence shown here is derived from an EMBL/GenBank/DDBJ whole genome shotgun (WGS) entry which is preliminary data.</text>
</comment>
<evidence type="ECO:0000256" key="10">
    <source>
        <dbReference type="ARBA" id="ARBA00022989"/>
    </source>
</evidence>
<comment type="subcellular location">
    <subcellularLocation>
        <location evidence="2">Membrane</location>
        <topology evidence="2">Multi-pass membrane protein</topology>
    </subcellularLocation>
</comment>
<dbReference type="Pfam" id="PF13675">
    <property type="entry name" value="PilJ"/>
    <property type="match status" value="1"/>
</dbReference>
<comment type="catalytic activity">
    <reaction evidence="1">
        <text>ATP + protein L-histidine = ADP + protein N-phospho-L-histidine.</text>
        <dbReference type="EC" id="2.7.13.3"/>
    </reaction>
</comment>
<dbReference type="SMART" id="SM00387">
    <property type="entry name" value="HATPase_c"/>
    <property type="match status" value="1"/>
</dbReference>
<feature type="region of interest" description="Disordered" evidence="14">
    <location>
        <begin position="435"/>
        <end position="454"/>
    </location>
</feature>
<keyword evidence="4" id="KW-0597">Phosphoprotein</keyword>
<dbReference type="InterPro" id="IPR036890">
    <property type="entry name" value="HATPase_C_sf"/>
</dbReference>
<evidence type="ECO:0000256" key="9">
    <source>
        <dbReference type="ARBA" id="ARBA00022840"/>
    </source>
</evidence>
<evidence type="ECO:0000256" key="1">
    <source>
        <dbReference type="ARBA" id="ARBA00000085"/>
    </source>
</evidence>
<dbReference type="GO" id="GO:0016020">
    <property type="term" value="C:membrane"/>
    <property type="evidence" value="ECO:0007669"/>
    <property type="project" value="UniProtKB-SubCell"/>
</dbReference>
<protein>
    <recommendedName>
        <fullName evidence="3">histidine kinase</fullName>
        <ecNumber evidence="3">2.7.13.3</ecNumber>
    </recommendedName>
</protein>
<evidence type="ECO:0000313" key="18">
    <source>
        <dbReference type="Proteomes" id="UP000488299"/>
    </source>
</evidence>
<evidence type="ECO:0000256" key="4">
    <source>
        <dbReference type="ARBA" id="ARBA00022553"/>
    </source>
</evidence>
<feature type="transmembrane region" description="Helical" evidence="15">
    <location>
        <begin position="12"/>
        <end position="34"/>
    </location>
</feature>
<dbReference type="GO" id="GO:0000155">
    <property type="term" value="F:phosphorelay sensor kinase activity"/>
    <property type="evidence" value="ECO:0007669"/>
    <property type="project" value="InterPro"/>
</dbReference>
<dbReference type="Gene3D" id="1.20.5.1930">
    <property type="match status" value="1"/>
</dbReference>
<organism evidence="17 18">
    <name type="scientific">Rudanella paleaurantiibacter</name>
    <dbReference type="NCBI Taxonomy" id="2614655"/>
    <lineage>
        <taxon>Bacteria</taxon>
        <taxon>Pseudomonadati</taxon>
        <taxon>Bacteroidota</taxon>
        <taxon>Cytophagia</taxon>
        <taxon>Cytophagales</taxon>
        <taxon>Cytophagaceae</taxon>
        <taxon>Rudanella</taxon>
    </lineage>
</organism>
<dbReference type="Proteomes" id="UP000488299">
    <property type="component" value="Unassembled WGS sequence"/>
</dbReference>
<evidence type="ECO:0000259" key="16">
    <source>
        <dbReference type="PROSITE" id="PS50109"/>
    </source>
</evidence>
<evidence type="ECO:0000256" key="15">
    <source>
        <dbReference type="SAM" id="Phobius"/>
    </source>
</evidence>
<evidence type="ECO:0000256" key="8">
    <source>
        <dbReference type="ARBA" id="ARBA00022777"/>
    </source>
</evidence>
<evidence type="ECO:0000256" key="3">
    <source>
        <dbReference type="ARBA" id="ARBA00012438"/>
    </source>
</evidence>
<dbReference type="PANTHER" id="PTHR24421">
    <property type="entry name" value="NITRATE/NITRITE SENSOR PROTEIN NARX-RELATED"/>
    <property type="match status" value="1"/>
</dbReference>
<dbReference type="InterPro" id="IPR050482">
    <property type="entry name" value="Sensor_HK_TwoCompSys"/>
</dbReference>
<dbReference type="SUPFAM" id="SSF55874">
    <property type="entry name" value="ATPase domain of HSP90 chaperone/DNA topoisomerase II/histidine kinase"/>
    <property type="match status" value="1"/>
</dbReference>
<keyword evidence="5" id="KW-0808">Transferase</keyword>
<evidence type="ECO:0000256" key="11">
    <source>
        <dbReference type="ARBA" id="ARBA00023012"/>
    </source>
</evidence>
<gene>
    <name evidence="17" type="ORF">F5984_09180</name>
</gene>
<keyword evidence="13" id="KW-0175">Coiled coil</keyword>
<keyword evidence="7" id="KW-0547">Nucleotide-binding</keyword>
<feature type="coiled-coil region" evidence="13">
    <location>
        <begin position="210"/>
        <end position="265"/>
    </location>
</feature>
<evidence type="ECO:0000256" key="12">
    <source>
        <dbReference type="ARBA" id="ARBA00023136"/>
    </source>
</evidence>
<keyword evidence="9" id="KW-0067">ATP-binding</keyword>
<dbReference type="GO" id="GO:0005524">
    <property type="term" value="F:ATP binding"/>
    <property type="evidence" value="ECO:0007669"/>
    <property type="project" value="UniProtKB-KW"/>
</dbReference>
<keyword evidence="10 15" id="KW-1133">Transmembrane helix</keyword>
<keyword evidence="6 15" id="KW-0812">Transmembrane</keyword>
<dbReference type="Pfam" id="PF02518">
    <property type="entry name" value="HATPase_c"/>
    <property type="match status" value="1"/>
</dbReference>
<dbReference type="Gene3D" id="3.30.565.10">
    <property type="entry name" value="Histidine kinase-like ATPase, C-terminal domain"/>
    <property type="match status" value="1"/>
</dbReference>
<keyword evidence="8 17" id="KW-0418">Kinase</keyword>
<dbReference type="EMBL" id="WELI01000003">
    <property type="protein sequence ID" value="KAB7730992.1"/>
    <property type="molecule type" value="Genomic_DNA"/>
</dbReference>
<dbReference type="PROSITE" id="PS50109">
    <property type="entry name" value="HIS_KIN"/>
    <property type="match status" value="1"/>
</dbReference>
<reference evidence="17 18" key="1">
    <citation type="submission" date="2019-10" db="EMBL/GenBank/DDBJ databases">
        <title>Rudanella paleaurantiibacter sp. nov., isolated from sludge.</title>
        <authorList>
            <person name="Xu S.Q."/>
        </authorList>
    </citation>
    <scope>NUCLEOTIDE SEQUENCE [LARGE SCALE GENOMIC DNA]</scope>
    <source>
        <strain evidence="17 18">HX-22-17</strain>
    </source>
</reference>
<dbReference type="GO" id="GO:0046983">
    <property type="term" value="F:protein dimerization activity"/>
    <property type="evidence" value="ECO:0007669"/>
    <property type="project" value="InterPro"/>
</dbReference>
<dbReference type="RefSeq" id="WP_152123981.1">
    <property type="nucleotide sequence ID" value="NZ_WELI01000003.1"/>
</dbReference>
<dbReference type="InterPro" id="IPR011712">
    <property type="entry name" value="Sig_transdc_His_kin_sub3_dim/P"/>
</dbReference>
<keyword evidence="12 15" id="KW-0472">Membrane</keyword>
<evidence type="ECO:0000256" key="14">
    <source>
        <dbReference type="SAM" id="MobiDB-lite"/>
    </source>
</evidence>
<accession>A0A7J5TZS7</accession>
<keyword evidence="11" id="KW-0902">Two-component regulatory system</keyword>
<keyword evidence="18" id="KW-1185">Reference proteome</keyword>
<evidence type="ECO:0000256" key="6">
    <source>
        <dbReference type="ARBA" id="ARBA00022692"/>
    </source>
</evidence>
<sequence>MTQLHQQVARRLTRFYSLALTVIALLSVAGLLFIHCTIRAHNDDSRVVNIAGRQRMLSQRLTKLALLRTLDQRSADRVAFDSLLNTWAQTHRQLREGVLQMEKRYTVRPSATLDSMMAQIEPSFQIMYRSFRQFSAPGATAQERQAALEVILQNELTFVEGMNTFVFQFDRESFERVQSLSRIEWFLTGATLLVLLIEGLFVFRPVVAHTRNVIRQLDQSEQALQETNRQLEGANTALAAANENLAETNRELLATQTELLHATEEKYRLQLAETTVRSAALLEGQEEERRRFARELHDGIGQMLTGLKLHAEKLQSTATLDDKQRARFAELCDLIYETIQTTRQVSYNLMPSTLSDFGLGATLNLLAEQTTRSSGIEVVYEGPRESISLSPAQEIGLYRIAQEALHNAVKYARALQITIHLHHEANRVVLSVRDNGQGFRPDQRPPNSDPLPVLSGLENMRTRARLLHGELSLQTSPGNGTEIMVSIPTERV</sequence>
<evidence type="ECO:0000256" key="13">
    <source>
        <dbReference type="SAM" id="Coils"/>
    </source>
</evidence>
<feature type="domain" description="Histidine kinase" evidence="16">
    <location>
        <begin position="295"/>
        <end position="491"/>
    </location>
</feature>
<dbReference type="CDD" id="cd16917">
    <property type="entry name" value="HATPase_UhpB-NarQ-NarX-like"/>
    <property type="match status" value="1"/>
</dbReference>
<name>A0A7J5TZS7_9BACT</name>